<feature type="domain" description="Translocation and assembly module TamB C-terminal" evidence="7">
    <location>
        <begin position="1826"/>
        <end position="2167"/>
    </location>
</feature>
<name>A0ABR8EES8_9CYAN</name>
<evidence type="ECO:0000313" key="8">
    <source>
        <dbReference type="EMBL" id="MBD2544245.1"/>
    </source>
</evidence>
<evidence type="ECO:0000256" key="3">
    <source>
        <dbReference type="ARBA" id="ARBA00022989"/>
    </source>
</evidence>
<evidence type="ECO:0000259" key="7">
    <source>
        <dbReference type="Pfam" id="PF04357"/>
    </source>
</evidence>
<dbReference type="Proteomes" id="UP000641954">
    <property type="component" value="Unassembled WGS sequence"/>
</dbReference>
<feature type="region of interest" description="Disordered" evidence="5">
    <location>
        <begin position="564"/>
        <end position="624"/>
    </location>
</feature>
<evidence type="ECO:0000256" key="1">
    <source>
        <dbReference type="ARBA" id="ARBA00004167"/>
    </source>
</evidence>
<dbReference type="PANTHER" id="PTHR34457:SF3">
    <property type="entry name" value="PROTEIN TIC236, CHLOROPLASTIC"/>
    <property type="match status" value="1"/>
</dbReference>
<evidence type="ECO:0000313" key="9">
    <source>
        <dbReference type="Proteomes" id="UP000641954"/>
    </source>
</evidence>
<dbReference type="EMBL" id="JACJSK010000011">
    <property type="protein sequence ID" value="MBD2544245.1"/>
    <property type="molecule type" value="Genomic_DNA"/>
</dbReference>
<dbReference type="InterPro" id="IPR053022">
    <property type="entry name" value="Chloroplast_translocon_comp"/>
</dbReference>
<dbReference type="Pfam" id="PF04357">
    <property type="entry name" value="TamB"/>
    <property type="match status" value="1"/>
</dbReference>
<keyword evidence="3 6" id="KW-1133">Transmembrane helix</keyword>
<proteinExistence type="predicted"/>
<feature type="compositionally biased region" description="Low complexity" evidence="5">
    <location>
        <begin position="571"/>
        <end position="604"/>
    </location>
</feature>
<gene>
    <name evidence="8" type="ORF">H6G72_10380</name>
</gene>
<keyword evidence="4 6" id="KW-0472">Membrane</keyword>
<dbReference type="RefSeq" id="WP_190883020.1">
    <property type="nucleotide sequence ID" value="NZ_JACJSK010000011.1"/>
</dbReference>
<protein>
    <submittedName>
        <fullName evidence="8">Translocation/assembly module TamB domain-containing protein</fullName>
    </submittedName>
</protein>
<evidence type="ECO:0000256" key="6">
    <source>
        <dbReference type="SAM" id="Phobius"/>
    </source>
</evidence>
<comment type="caution">
    <text evidence="8">The sequence shown here is derived from an EMBL/GenBank/DDBJ whole genome shotgun (WGS) entry which is preliminary data.</text>
</comment>
<sequence length="2167" mass="235220">MTDSPKSENSSLDPLSSAQVSPLLSPKLWRRGAIGLGFVLVVGTAGAISWLWFFINNDLGPLVEKELGKLIDRPVKIGPIEEFYLTGLRVGASAIPTTETDPDFVEIPTVKVGFDPLMLLFRRTLNLKISLLQPTIYIEQDIKNTWLDLNLKKSSASQKTVNINIKTVEITNGQVILAPNGTRRAQLFDLEEPMVLPPVLLENVQAKARFFNQQKETRYHVTAQPKSGGNLTINGHSNLSSLATKLDVEGKNLDGANIIPLIANLPVRVDQGKLNCDLKLNLAETTVTAWRGNANFEKVNGQLGTLDQPISQASGQVKFSDLRIALQKTEAIYGELPLKVTGTIDTKSDYDLAISIPSLSLANYINTLELNLPVPVTGAASTELQVTGPLLNPILSGMVVATEPGKVDLIEVGAASARFRMEGEELAITDIQLKPILGGFIYGRGNIQLTEIPQLGFYLLGENLPGDAIAQLYRGEKPPFAIGRIHGNTRILGQADQPTALVKWRSPEMKYPGSGELTITQDTILLNNSVFQVGGGTVNAIGAIMPTKDRWQAFLRAQNIELNQLTSSTTNPGENNSPENNSPENPNPENNSPENPNPENNIPENPNPENPNPENPNPENTAPAYPAILAGGLRLSGKLTSLTPANIQGSGEVELTTLDAKVTGRGTLDKGKWLASLGVQTLPGKALRLNQLIPDLPIPMELGSGTLELSGTVDSFDSKKIDPKKIDAKGTLKVNLPETGIVTASANLQQGQVTARATLTNAEGRSLSLNPRTSFWTPLRSASVSLTEGNLELSGAIDPLFDHFFSAKVSPAKLSDRILNTWSFHSTIQLLIAGAAVTGKGRLEQGEIELSAILNSDNLLSLNPWKPDLPVPLELTAGSLELSGSIAPILSGDKPVSDILNSWSGHSTIQLLIAGAAVTGKGRLKQGQLELSAILNYDNFLSLNAWKPDLPVPLGVTAGNVELSGKIDSLLAQFYAGNGDINFRGLNTWSGRGNVQLNLAGNAIASQGSFMGDRWQVSLNAENLNLNSLAPKTRSLPEPVTATGSVNLSGFLTSFSPQDIQAEGEFTLVNQLSLNYSQSSGLSQLFPLYSEWGWNGEVLQIKQAKAPGLSLDGELFVQWQNQRPTVSKFDLNLQVNQFNLAALPLPLNVGKTPEHLTLESSGNLENKISPILPFMPLAIAGLLDFNGRLRGQINPSFFNHESQTIPELLLNSQIWIAGDLQVQNLAVNDWQFASSLSGKVNLDTHQSLQVNLEGDNTQIALAINNPIYQNISTWSANGLVNNAETILSANLAQQQLSIAVENFPLSRLNIAPAPAYYYNSVGGILNGNFNLNLATFLGNGKIAIAHPAVGNFFMDQITAEIYSDRGKIAISNAILKMNQSEYRLDAQFSANPKSEIHGQLTINQGNISDALAAMRWFTTDDLKRGLLPPNYGNQDSLKTASAGLPEATLYQQLSRFAEIKAKLLQIAMERQQAAFPKLVDIRGLVNGEIRFKGSLAAGINASLNLVANNLEWRSQPSYAMPTPEGLERLDNRVINIDRVIFQGSFQDGHLIAQPLRVEQEATLISYVGTIFGENQSGQLQIRNLSGEDIRNFIDVPGYRVDGLLDLTANLAGNWQNLQARGEISFSDVRLNGEKLANIKGGFNYGNSRLAISTIEPNNLQIFTNLPVPPFPGNEQFSLNVNIKNEGLTLANILTGQQVTWVDGNGELKLQVEGKLNSDQGTLTDITANGSAIASNATINAQALPEPLTNLNGRVFFNENLIFVEGIDGQFSQGNILAQGFLPIFRPLSRNEINLFRTGKFAAMLRQAQGENSDETLRANQPEILDYLRLELEGVEINFKDLYRGGVVGQLQITGTGFSPQIGGKITLSDGIVLLPDSSEIAPNRPLLEEIQVFTPQYKNLQLTLGENIRIANPPLLEFIGSGDLLVNGFFEDLKPAGIIRLKEGEVNLFATQFRLIDGYEHFAEFTGDLDPNIEVRLVTSVPEVTRREFSATSASEIREAVNTGIGELRTVRVEAVVSGRSSQIYNTAVELKSNPARDEAEIVALIGGGFANTLGRGDSPLAIANLAGSTVLKNVQTEIGDAFGLSEFRLLPVMVQSGGNTRLALEVEAGVDLGRQFSFSVLWPKLFLDNENTRYNIRYRFNDRLLLRGSTDFQGDTRARIDYEFRF</sequence>
<evidence type="ECO:0000256" key="2">
    <source>
        <dbReference type="ARBA" id="ARBA00022692"/>
    </source>
</evidence>
<evidence type="ECO:0000256" key="5">
    <source>
        <dbReference type="SAM" id="MobiDB-lite"/>
    </source>
</evidence>
<keyword evidence="2 6" id="KW-0812">Transmembrane</keyword>
<dbReference type="InterPro" id="IPR007452">
    <property type="entry name" value="TamB_C"/>
</dbReference>
<dbReference type="PANTHER" id="PTHR34457">
    <property type="entry name" value="EMBRYO DEFECTIVE 2410"/>
    <property type="match status" value="1"/>
</dbReference>
<comment type="subcellular location">
    <subcellularLocation>
        <location evidence="1">Membrane</location>
        <topology evidence="1">Single-pass membrane protein</topology>
    </subcellularLocation>
</comment>
<organism evidence="8 9">
    <name type="scientific">Planktothricoides raciborskii FACHB-1370</name>
    <dbReference type="NCBI Taxonomy" id="2949576"/>
    <lineage>
        <taxon>Bacteria</taxon>
        <taxon>Bacillati</taxon>
        <taxon>Cyanobacteriota</taxon>
        <taxon>Cyanophyceae</taxon>
        <taxon>Oscillatoriophycideae</taxon>
        <taxon>Oscillatoriales</taxon>
        <taxon>Oscillatoriaceae</taxon>
        <taxon>Planktothricoides</taxon>
    </lineage>
</organism>
<feature type="compositionally biased region" description="Pro residues" evidence="5">
    <location>
        <begin position="605"/>
        <end position="616"/>
    </location>
</feature>
<reference evidence="8 9" key="1">
    <citation type="journal article" date="2020" name="ISME J.">
        <title>Comparative genomics reveals insights into cyanobacterial evolution and habitat adaptation.</title>
        <authorList>
            <person name="Chen M.Y."/>
            <person name="Teng W.K."/>
            <person name="Zhao L."/>
            <person name="Hu C.X."/>
            <person name="Zhou Y.K."/>
            <person name="Han B.P."/>
            <person name="Song L.R."/>
            <person name="Shu W.S."/>
        </authorList>
    </citation>
    <scope>NUCLEOTIDE SEQUENCE [LARGE SCALE GENOMIC DNA]</scope>
    <source>
        <strain evidence="8 9">FACHB-1370</strain>
    </source>
</reference>
<keyword evidence="9" id="KW-1185">Reference proteome</keyword>
<accession>A0ABR8EES8</accession>
<evidence type="ECO:0000256" key="4">
    <source>
        <dbReference type="ARBA" id="ARBA00023136"/>
    </source>
</evidence>
<feature type="transmembrane region" description="Helical" evidence="6">
    <location>
        <begin position="33"/>
        <end position="55"/>
    </location>
</feature>